<accession>A0AA41E882</accession>
<evidence type="ECO:0000256" key="2">
    <source>
        <dbReference type="ARBA" id="ARBA00023163"/>
    </source>
</evidence>
<dbReference type="Proteomes" id="UP000682266">
    <property type="component" value="Unassembled WGS sequence"/>
</dbReference>
<evidence type="ECO:0000259" key="3">
    <source>
        <dbReference type="PROSITE" id="PS01124"/>
    </source>
</evidence>
<dbReference type="Pfam" id="PF12833">
    <property type="entry name" value="HTH_18"/>
    <property type="match status" value="1"/>
</dbReference>
<dbReference type="GO" id="GO:0003700">
    <property type="term" value="F:DNA-binding transcription factor activity"/>
    <property type="evidence" value="ECO:0007669"/>
    <property type="project" value="InterPro"/>
</dbReference>
<keyword evidence="2" id="KW-0804">Transcription</keyword>
<gene>
    <name evidence="4" type="ORF">KDW93_15115</name>
</gene>
<name>A0AA41E882_9BURK</name>
<proteinExistence type="predicted"/>
<dbReference type="GO" id="GO:0043565">
    <property type="term" value="F:sequence-specific DNA binding"/>
    <property type="evidence" value="ECO:0007669"/>
    <property type="project" value="InterPro"/>
</dbReference>
<dbReference type="PROSITE" id="PS01124">
    <property type="entry name" value="HTH_ARAC_FAMILY_2"/>
    <property type="match status" value="1"/>
</dbReference>
<evidence type="ECO:0000313" key="4">
    <source>
        <dbReference type="EMBL" id="MBR8130293.1"/>
    </source>
</evidence>
<protein>
    <submittedName>
        <fullName evidence="4">Helix-turn-helix domain-containing protein</fullName>
    </submittedName>
</protein>
<evidence type="ECO:0000256" key="1">
    <source>
        <dbReference type="ARBA" id="ARBA00023015"/>
    </source>
</evidence>
<dbReference type="SUPFAM" id="SSF46689">
    <property type="entry name" value="Homeodomain-like"/>
    <property type="match status" value="1"/>
</dbReference>
<organism evidence="4 5">
    <name type="scientific">Burkholderia ambifaria</name>
    <dbReference type="NCBI Taxonomy" id="152480"/>
    <lineage>
        <taxon>Bacteria</taxon>
        <taxon>Pseudomonadati</taxon>
        <taxon>Pseudomonadota</taxon>
        <taxon>Betaproteobacteria</taxon>
        <taxon>Burkholderiales</taxon>
        <taxon>Burkholderiaceae</taxon>
        <taxon>Burkholderia</taxon>
        <taxon>Burkholderia cepacia complex</taxon>
    </lineage>
</organism>
<dbReference type="InterPro" id="IPR018060">
    <property type="entry name" value="HTH_AraC"/>
</dbReference>
<feature type="domain" description="HTH araC/xylS-type" evidence="3">
    <location>
        <begin position="1"/>
        <end position="46"/>
    </location>
</feature>
<reference evidence="4" key="1">
    <citation type="submission" date="2021-04" db="EMBL/GenBank/DDBJ databases">
        <title>A collection of bacterial strains from the Burkholderia cepacia Research Laboratory and Repository.</title>
        <authorList>
            <person name="Lipuma J."/>
            <person name="Spilker T."/>
        </authorList>
    </citation>
    <scope>NUCLEOTIDE SEQUENCE</scope>
    <source>
        <strain evidence="4">AU36012</strain>
    </source>
</reference>
<dbReference type="AlphaFoldDB" id="A0AA41E882"/>
<dbReference type="EMBL" id="JAGSVG010000012">
    <property type="protein sequence ID" value="MBR8130293.1"/>
    <property type="molecule type" value="Genomic_DNA"/>
</dbReference>
<sequence length="76" mass="8451">MAAWMLTHPRKNISEIATGCGFADASRLGRKFRRAYGTWPRAYREHQAPGALGGIAEPAERATTLGELFPNRNESY</sequence>
<dbReference type="InterPro" id="IPR009057">
    <property type="entry name" value="Homeodomain-like_sf"/>
</dbReference>
<evidence type="ECO:0000313" key="5">
    <source>
        <dbReference type="Proteomes" id="UP000682266"/>
    </source>
</evidence>
<keyword evidence="1" id="KW-0805">Transcription regulation</keyword>
<comment type="caution">
    <text evidence="4">The sequence shown here is derived from an EMBL/GenBank/DDBJ whole genome shotgun (WGS) entry which is preliminary data.</text>
</comment>
<dbReference type="Gene3D" id="1.10.10.60">
    <property type="entry name" value="Homeodomain-like"/>
    <property type="match status" value="1"/>
</dbReference>